<organism evidence="9 10">
    <name type="scientific">Nocardia seriolae</name>
    <dbReference type="NCBI Taxonomy" id="37332"/>
    <lineage>
        <taxon>Bacteria</taxon>
        <taxon>Bacillati</taxon>
        <taxon>Actinomycetota</taxon>
        <taxon>Actinomycetes</taxon>
        <taxon>Mycobacteriales</taxon>
        <taxon>Nocardiaceae</taxon>
        <taxon>Nocardia</taxon>
    </lineage>
</organism>
<feature type="binding site" evidence="7">
    <location>
        <position position="42"/>
    </location>
    <ligand>
        <name>ATP</name>
        <dbReference type="ChEBI" id="CHEBI:30616"/>
    </ligand>
</feature>
<dbReference type="Gene3D" id="1.10.510.10">
    <property type="entry name" value="Transferase(Phosphotransferase) domain 1"/>
    <property type="match status" value="1"/>
</dbReference>
<dbReference type="InterPro" id="IPR008271">
    <property type="entry name" value="Ser/Thr_kinase_AS"/>
</dbReference>
<keyword evidence="6 7" id="KW-0067">ATP-binding</keyword>
<keyword evidence="4 7" id="KW-0547">Nucleotide-binding</keyword>
<evidence type="ECO:0000256" key="4">
    <source>
        <dbReference type="ARBA" id="ARBA00022741"/>
    </source>
</evidence>
<feature type="domain" description="Protein kinase" evidence="8">
    <location>
        <begin position="13"/>
        <end position="278"/>
    </location>
</feature>
<evidence type="ECO:0000313" key="10">
    <source>
        <dbReference type="Proteomes" id="UP000180166"/>
    </source>
</evidence>
<evidence type="ECO:0000256" key="3">
    <source>
        <dbReference type="ARBA" id="ARBA00022679"/>
    </source>
</evidence>
<keyword evidence="2 9" id="KW-0723">Serine/threonine-protein kinase</keyword>
<evidence type="ECO:0000256" key="7">
    <source>
        <dbReference type="PROSITE-ProRule" id="PRU10141"/>
    </source>
</evidence>
<dbReference type="GO" id="GO:0004674">
    <property type="term" value="F:protein serine/threonine kinase activity"/>
    <property type="evidence" value="ECO:0007669"/>
    <property type="project" value="UniProtKB-KW"/>
</dbReference>
<dbReference type="PROSITE" id="PS00108">
    <property type="entry name" value="PROTEIN_KINASE_ST"/>
    <property type="match status" value="1"/>
</dbReference>
<dbReference type="EC" id="2.7.11.1" evidence="1"/>
<dbReference type="GO" id="GO:0005524">
    <property type="term" value="F:ATP binding"/>
    <property type="evidence" value="ECO:0007669"/>
    <property type="project" value="UniProtKB-UniRule"/>
</dbReference>
<evidence type="ECO:0000256" key="5">
    <source>
        <dbReference type="ARBA" id="ARBA00022777"/>
    </source>
</evidence>
<dbReference type="PROSITE" id="PS00107">
    <property type="entry name" value="PROTEIN_KINASE_ATP"/>
    <property type="match status" value="1"/>
</dbReference>
<dbReference type="Proteomes" id="UP000180166">
    <property type="component" value="Chromosome"/>
</dbReference>
<evidence type="ECO:0000256" key="6">
    <source>
        <dbReference type="ARBA" id="ARBA00022840"/>
    </source>
</evidence>
<dbReference type="InterPro" id="IPR011009">
    <property type="entry name" value="Kinase-like_dom_sf"/>
</dbReference>
<dbReference type="AlphaFoldDB" id="A0ABC8AL31"/>
<dbReference type="InterPro" id="IPR017441">
    <property type="entry name" value="Protein_kinase_ATP_BS"/>
</dbReference>
<keyword evidence="3 9" id="KW-0808">Transferase</keyword>
<dbReference type="PANTHER" id="PTHR43289">
    <property type="entry name" value="MITOGEN-ACTIVATED PROTEIN KINASE KINASE KINASE 20-RELATED"/>
    <property type="match status" value="1"/>
</dbReference>
<keyword evidence="5 9" id="KW-0418">Kinase</keyword>
<name>A0ABC8AL31_9NOCA</name>
<dbReference type="RefSeq" id="WP_083414806.1">
    <property type="nucleotide sequence ID" value="NZ_CP017839.1"/>
</dbReference>
<dbReference type="CDD" id="cd14014">
    <property type="entry name" value="STKc_PknB_like"/>
    <property type="match status" value="1"/>
</dbReference>
<sequence length="626" mass="67701">MTELRPGEVIAGYVIARRIGAGGSGVVYAARHPRLPRLTALKILKRDDVVVGEDDGWRRFEREADIAAHFDHPNIVQVYDRGVADDLLWISMQFIDGMDAAELHHVSPDRGLRIATEIGAALDYAHDKGVLHRDVKPSNILIADPDSGRPERALLTDFGIARLRDETIKLTHTGNISATFAFASPEQVSGKPVGPRSDQYSLACTLFVLLTDHRPFRADNPLGWVHAHTQERPLRVSEVNPELPAAMDAVFDRAMAKNPDDRYDSCADFAYAATEAYYSDPALALTAPARLLPHPPPPRRSGRDRKQLWQSLLHSRTLVPLAAAAITAAGVGFALHRTDPPPIVATGGLVPDKFVGIWLATEGQTNYRLTVQQAKIGDPVLSNRVDGVLPNGNPFHCEFSAPLDEVPRDGDRLIVGTSQIVAREPANACKANGPTTLTLLADGRVSRKTDVSGLITYASADTVITSWGRDDTAIARAFPSLIGRLASTGTSVGWQGGSCAARDPGPGEAAQGAHRVRCNADDNTGQVHFDVIDFDTRPGQSVGQLFFDNKIRTVGVSHDDVAGELTVTTAAAVDPAATQDTEAHRALATVTFPDGDPRSRFVMVLRWPGHTVDSLLTDWLERAPLK</sequence>
<dbReference type="SUPFAM" id="SSF56112">
    <property type="entry name" value="Protein kinase-like (PK-like)"/>
    <property type="match status" value="1"/>
</dbReference>
<proteinExistence type="predicted"/>
<reference evidence="9 10" key="1">
    <citation type="submission" date="2016-10" db="EMBL/GenBank/DDBJ databases">
        <title>Genome sequence of Nocardia seriolae strain EM150506, isolated from Anguila japonica.</title>
        <authorList>
            <person name="Han H.-J."/>
        </authorList>
    </citation>
    <scope>NUCLEOTIDE SEQUENCE [LARGE SCALE GENOMIC DNA]</scope>
    <source>
        <strain evidence="9 10">EM150506</strain>
    </source>
</reference>
<dbReference type="Pfam" id="PF00069">
    <property type="entry name" value="Pkinase"/>
    <property type="match status" value="1"/>
</dbReference>
<dbReference type="PANTHER" id="PTHR43289:SF6">
    <property type="entry name" value="SERINE_THREONINE-PROTEIN KINASE NEKL-3"/>
    <property type="match status" value="1"/>
</dbReference>
<dbReference type="PROSITE" id="PS50011">
    <property type="entry name" value="PROTEIN_KINASE_DOM"/>
    <property type="match status" value="1"/>
</dbReference>
<dbReference type="Gene3D" id="3.30.200.20">
    <property type="entry name" value="Phosphorylase Kinase, domain 1"/>
    <property type="match status" value="1"/>
</dbReference>
<accession>A0ABC8AL31</accession>
<dbReference type="InterPro" id="IPR000719">
    <property type="entry name" value="Prot_kinase_dom"/>
</dbReference>
<gene>
    <name evidence="9" type="ORF">NS506_00801</name>
</gene>
<dbReference type="EMBL" id="CP017839">
    <property type="protein sequence ID" value="APA94880.1"/>
    <property type="molecule type" value="Genomic_DNA"/>
</dbReference>
<dbReference type="KEGG" id="nsr:NS506_00801"/>
<evidence type="ECO:0000256" key="2">
    <source>
        <dbReference type="ARBA" id="ARBA00022527"/>
    </source>
</evidence>
<dbReference type="SMART" id="SM00220">
    <property type="entry name" value="S_TKc"/>
    <property type="match status" value="1"/>
</dbReference>
<evidence type="ECO:0000256" key="1">
    <source>
        <dbReference type="ARBA" id="ARBA00012513"/>
    </source>
</evidence>
<evidence type="ECO:0000313" key="9">
    <source>
        <dbReference type="EMBL" id="APA94880.1"/>
    </source>
</evidence>
<protein>
    <recommendedName>
        <fullName evidence="1">non-specific serine/threonine protein kinase</fullName>
        <ecNumber evidence="1">2.7.11.1</ecNumber>
    </recommendedName>
</protein>
<evidence type="ECO:0000259" key="8">
    <source>
        <dbReference type="PROSITE" id="PS50011"/>
    </source>
</evidence>